<sequence length="71" mass="8116">MILYTMMPPELIYPTAENEFGKQMMVQYNGIPLLVEQTEDNCYQVLRVMSSDPNHYLDGRCCPGAKISLLT</sequence>
<protein>
    <submittedName>
        <fullName evidence="1">Uncharacterized protein</fullName>
    </submittedName>
</protein>
<dbReference type="InterPro" id="IPR025619">
    <property type="entry name" value="YlzJ"/>
</dbReference>
<name>A0A9C7G828_9BACI</name>
<proteinExistence type="predicted"/>
<evidence type="ECO:0000313" key="1">
    <source>
        <dbReference type="EMBL" id="CAG9607390.1"/>
    </source>
</evidence>
<gene>
    <name evidence="1" type="ORF">NEOCIP111885_01081</name>
</gene>
<keyword evidence="2" id="KW-1185">Reference proteome</keyword>
<evidence type="ECO:0000313" key="2">
    <source>
        <dbReference type="Proteomes" id="UP000789845"/>
    </source>
</evidence>
<dbReference type="Proteomes" id="UP000789845">
    <property type="component" value="Unassembled WGS sequence"/>
</dbReference>
<accession>A0A9C7G828</accession>
<reference evidence="1" key="1">
    <citation type="submission" date="2021-10" db="EMBL/GenBank/DDBJ databases">
        <authorList>
            <person name="Criscuolo A."/>
        </authorList>
    </citation>
    <scope>NUCLEOTIDE SEQUENCE</scope>
    <source>
        <strain evidence="1">CIP111885</strain>
    </source>
</reference>
<comment type="caution">
    <text evidence="1">The sequence shown here is derived from an EMBL/GenBank/DDBJ whole genome shotgun (WGS) entry which is preliminary data.</text>
</comment>
<dbReference type="AlphaFoldDB" id="A0A9C7G828"/>
<dbReference type="EMBL" id="CAKJTG010000005">
    <property type="protein sequence ID" value="CAG9607390.1"/>
    <property type="molecule type" value="Genomic_DNA"/>
</dbReference>
<dbReference type="RefSeq" id="WP_230495655.1">
    <property type="nucleotide sequence ID" value="NZ_CAKJTG010000005.1"/>
</dbReference>
<organism evidence="1 2">
    <name type="scientific">Pseudoneobacillus rhizosphaerae</name>
    <dbReference type="NCBI Taxonomy" id="2880968"/>
    <lineage>
        <taxon>Bacteria</taxon>
        <taxon>Bacillati</taxon>
        <taxon>Bacillota</taxon>
        <taxon>Bacilli</taxon>
        <taxon>Bacillales</taxon>
        <taxon>Bacillaceae</taxon>
        <taxon>Pseudoneobacillus</taxon>
    </lineage>
</organism>
<dbReference type="Pfam" id="PF14035">
    <property type="entry name" value="YlzJ"/>
    <property type="match status" value="1"/>
</dbReference>